<dbReference type="InterPro" id="IPR050339">
    <property type="entry name" value="CC_SR_Kinase"/>
</dbReference>
<dbReference type="AlphaFoldDB" id="A0A8H7EBZ5"/>
<keyword evidence="3" id="KW-0418">Kinase</keyword>
<proteinExistence type="inferred from homology"/>
<comment type="similarity">
    <text evidence="5">Belongs to the protein kinase superfamily. Ser/Thr protein kinase family. GCN2 subfamily.</text>
</comment>
<dbReference type="PANTHER" id="PTHR11042">
    <property type="entry name" value="EUKARYOTIC TRANSLATION INITIATION FACTOR 2-ALPHA KINASE EIF2-ALPHA KINASE -RELATED"/>
    <property type="match status" value="1"/>
</dbReference>
<name>A0A8H7EBZ5_9EURO</name>
<dbReference type="Proteomes" id="UP000606974">
    <property type="component" value="Unassembled WGS sequence"/>
</dbReference>
<dbReference type="GO" id="GO:0005524">
    <property type="term" value="F:ATP binding"/>
    <property type="evidence" value="ECO:0007669"/>
    <property type="project" value="UniProtKB-UniRule"/>
</dbReference>
<evidence type="ECO:0000259" key="10">
    <source>
        <dbReference type="PROSITE" id="PS50011"/>
    </source>
</evidence>
<feature type="compositionally biased region" description="Polar residues" evidence="9">
    <location>
        <begin position="116"/>
        <end position="128"/>
    </location>
</feature>
<dbReference type="PROSITE" id="PS00107">
    <property type="entry name" value="PROTEIN_KINASE_ATP"/>
    <property type="match status" value="1"/>
</dbReference>
<keyword evidence="12" id="KW-1185">Reference proteome</keyword>
<dbReference type="CDD" id="cd00180">
    <property type="entry name" value="PKc"/>
    <property type="match status" value="1"/>
</dbReference>
<keyword evidence="4 7" id="KW-0067">ATP-binding</keyword>
<keyword evidence="1" id="KW-0808">Transferase</keyword>
<dbReference type="InterPro" id="IPR008271">
    <property type="entry name" value="Ser/Thr_kinase_AS"/>
</dbReference>
<evidence type="ECO:0000256" key="4">
    <source>
        <dbReference type="ARBA" id="ARBA00022840"/>
    </source>
</evidence>
<dbReference type="Gene3D" id="1.25.40.20">
    <property type="entry name" value="Ankyrin repeat-containing domain"/>
    <property type="match status" value="1"/>
</dbReference>
<dbReference type="SMART" id="SM00220">
    <property type="entry name" value="S_TKc"/>
    <property type="match status" value="1"/>
</dbReference>
<dbReference type="InterPro" id="IPR017441">
    <property type="entry name" value="Protein_kinase_ATP_BS"/>
</dbReference>
<dbReference type="GO" id="GO:0005634">
    <property type="term" value="C:nucleus"/>
    <property type="evidence" value="ECO:0007669"/>
    <property type="project" value="TreeGrafter"/>
</dbReference>
<dbReference type="GO" id="GO:0005737">
    <property type="term" value="C:cytoplasm"/>
    <property type="evidence" value="ECO:0007669"/>
    <property type="project" value="TreeGrafter"/>
</dbReference>
<dbReference type="Gene3D" id="3.30.200.20">
    <property type="entry name" value="Phosphorylase Kinase, domain 1"/>
    <property type="match status" value="1"/>
</dbReference>
<evidence type="ECO:0000256" key="9">
    <source>
        <dbReference type="SAM" id="MobiDB-lite"/>
    </source>
</evidence>
<dbReference type="SUPFAM" id="SSF56112">
    <property type="entry name" value="Protein kinase-like (PK-like)"/>
    <property type="match status" value="1"/>
</dbReference>
<feature type="region of interest" description="Disordered" evidence="9">
    <location>
        <begin position="116"/>
        <end position="144"/>
    </location>
</feature>
<evidence type="ECO:0000256" key="8">
    <source>
        <dbReference type="RuleBase" id="RU000304"/>
    </source>
</evidence>
<dbReference type="SUPFAM" id="SSF48403">
    <property type="entry name" value="Ankyrin repeat"/>
    <property type="match status" value="1"/>
</dbReference>
<dbReference type="InterPro" id="IPR002110">
    <property type="entry name" value="Ankyrin_rpt"/>
</dbReference>
<comment type="caution">
    <text evidence="11">The sequence shown here is derived from an EMBL/GenBank/DDBJ whole genome shotgun (WGS) entry which is preliminary data.</text>
</comment>
<dbReference type="InterPro" id="IPR011009">
    <property type="entry name" value="Kinase-like_dom_sf"/>
</dbReference>
<evidence type="ECO:0000313" key="12">
    <source>
        <dbReference type="Proteomes" id="UP000606974"/>
    </source>
</evidence>
<dbReference type="PROSITE" id="PS00108">
    <property type="entry name" value="PROTEIN_KINASE_ST"/>
    <property type="match status" value="1"/>
</dbReference>
<dbReference type="Gene3D" id="1.10.510.10">
    <property type="entry name" value="Transferase(Phosphotransferase) domain 1"/>
    <property type="match status" value="1"/>
</dbReference>
<evidence type="ECO:0000256" key="7">
    <source>
        <dbReference type="PROSITE-ProRule" id="PRU10141"/>
    </source>
</evidence>
<dbReference type="EMBL" id="JAACFV010000001">
    <property type="protein sequence ID" value="KAF7514256.1"/>
    <property type="molecule type" value="Genomic_DNA"/>
</dbReference>
<reference evidence="11" key="1">
    <citation type="submission" date="2020-02" db="EMBL/GenBank/DDBJ databases">
        <authorList>
            <person name="Palmer J.M."/>
        </authorList>
    </citation>
    <scope>NUCLEOTIDE SEQUENCE</scope>
    <source>
        <strain evidence="11">EPUS1.4</strain>
        <tissue evidence="11">Thallus</tissue>
    </source>
</reference>
<dbReference type="PANTHER" id="PTHR11042:SF190">
    <property type="entry name" value="MITOSIS INHIBITOR PROTEIN KINASE MIK1"/>
    <property type="match status" value="1"/>
</dbReference>
<accession>A0A8H7EBZ5</accession>
<dbReference type="Pfam" id="PF00069">
    <property type="entry name" value="Pkinase"/>
    <property type="match status" value="1"/>
</dbReference>
<feature type="repeat" description="ANK" evidence="6">
    <location>
        <begin position="307"/>
        <end position="334"/>
    </location>
</feature>
<protein>
    <recommendedName>
        <fullName evidence="10">Protein kinase domain-containing protein</fullName>
    </recommendedName>
</protein>
<dbReference type="OrthoDB" id="5422826at2759"/>
<dbReference type="InterPro" id="IPR036770">
    <property type="entry name" value="Ankyrin_rpt-contain_sf"/>
</dbReference>
<dbReference type="PROSITE" id="PS50088">
    <property type="entry name" value="ANK_REPEAT"/>
    <property type="match status" value="1"/>
</dbReference>
<dbReference type="GO" id="GO:0004713">
    <property type="term" value="F:protein tyrosine kinase activity"/>
    <property type="evidence" value="ECO:0007669"/>
    <property type="project" value="TreeGrafter"/>
</dbReference>
<keyword evidence="2 7" id="KW-0547">Nucleotide-binding</keyword>
<gene>
    <name evidence="11" type="ORF">GJ744_000026</name>
</gene>
<feature type="domain" description="Protein kinase" evidence="10">
    <location>
        <begin position="1"/>
        <end position="242"/>
    </location>
</feature>
<evidence type="ECO:0000313" key="11">
    <source>
        <dbReference type="EMBL" id="KAF7514256.1"/>
    </source>
</evidence>
<feature type="binding site" evidence="7">
    <location>
        <position position="46"/>
    </location>
    <ligand>
        <name>ATP</name>
        <dbReference type="ChEBI" id="CHEBI:30616"/>
    </ligand>
</feature>
<dbReference type="GO" id="GO:0004674">
    <property type="term" value="F:protein serine/threonine kinase activity"/>
    <property type="evidence" value="ECO:0007669"/>
    <property type="project" value="UniProtKB-KW"/>
</dbReference>
<organism evidence="11 12">
    <name type="scientific">Endocarpon pusillum</name>
    <dbReference type="NCBI Taxonomy" id="364733"/>
    <lineage>
        <taxon>Eukaryota</taxon>
        <taxon>Fungi</taxon>
        <taxon>Dikarya</taxon>
        <taxon>Ascomycota</taxon>
        <taxon>Pezizomycotina</taxon>
        <taxon>Eurotiomycetes</taxon>
        <taxon>Chaetothyriomycetidae</taxon>
        <taxon>Verrucariales</taxon>
        <taxon>Verrucariaceae</taxon>
        <taxon>Endocarpon</taxon>
    </lineage>
</organism>
<keyword evidence="8" id="KW-0723">Serine/threonine-protein kinase</keyword>
<evidence type="ECO:0000256" key="5">
    <source>
        <dbReference type="ARBA" id="ARBA00037982"/>
    </source>
</evidence>
<evidence type="ECO:0000256" key="2">
    <source>
        <dbReference type="ARBA" id="ARBA00022741"/>
    </source>
</evidence>
<dbReference type="InterPro" id="IPR000719">
    <property type="entry name" value="Prot_kinase_dom"/>
</dbReference>
<evidence type="ECO:0000256" key="3">
    <source>
        <dbReference type="ARBA" id="ARBA00022777"/>
    </source>
</evidence>
<dbReference type="GO" id="GO:0110031">
    <property type="term" value="P:negative regulation of G2/MI transition of meiotic cell cycle"/>
    <property type="evidence" value="ECO:0007669"/>
    <property type="project" value="TreeGrafter"/>
</dbReference>
<sequence>MAAPEPREYSDKNELPFDIGKTVGRGAFAVVHKATRKSSGEEFAAKVFTLASAGELQDELQEAILPWFGCLISGISYLHSQDIRHRDIKPKNILIKGSRILFADFGISMDHPGTTIRTDTASKGTTQYKAPEWKPLDPGNPSKEMRPGRAADIFSLGGVFLDMLLVYSRRTLRMVRDSTGIHEPYKDHAGEWISTLQQSPPPDNIAWYSIILLLCQNMLQKRPDTRPTARELELCWSYQPFEIVPPTGYDCHVFDSSEKYCAIGANEVLEKASANGHSLMRACEAGDKNIMGILIGHSQDVDINGVLREATAGGLEAIVKVLLEKGADVNSNDIVGRTLLSWASRKRTRGSSSAPG</sequence>
<evidence type="ECO:0000256" key="1">
    <source>
        <dbReference type="ARBA" id="ARBA00022679"/>
    </source>
</evidence>
<evidence type="ECO:0000256" key="6">
    <source>
        <dbReference type="PROSITE-ProRule" id="PRU00023"/>
    </source>
</evidence>
<dbReference type="PROSITE" id="PS50011">
    <property type="entry name" value="PROTEIN_KINASE_DOM"/>
    <property type="match status" value="1"/>
</dbReference>
<keyword evidence="6" id="KW-0040">ANK repeat</keyword>